<organism evidence="2 3">
    <name type="scientific">Crepidotus variabilis</name>
    <dbReference type="NCBI Taxonomy" id="179855"/>
    <lineage>
        <taxon>Eukaryota</taxon>
        <taxon>Fungi</taxon>
        <taxon>Dikarya</taxon>
        <taxon>Basidiomycota</taxon>
        <taxon>Agaricomycotina</taxon>
        <taxon>Agaricomycetes</taxon>
        <taxon>Agaricomycetidae</taxon>
        <taxon>Agaricales</taxon>
        <taxon>Agaricineae</taxon>
        <taxon>Crepidotaceae</taxon>
        <taxon>Crepidotus</taxon>
    </lineage>
</organism>
<sequence length="458" mass="51740">MDSLPKELLLHIFSQSQREFVDCRDISVVLSHVCAKWRAIIIGAGTLWRNISITLPLSRSTKFRIDVYLLRSSHFPLDIIFDVRDPEWDWKEETHQAGWDAVAPIIQTLTNHSKRWRSVEILADNWLPIFAFLSYNKANNSARQLETLSLARCNVYMASQGQTFQPVGLREPLPLLGGLRSGLVSLTNLSLIGVHVDWIQCAFPSLIRLEFKYQSSDVMPTFHQFTGLLKTCTALRELIIAGWGPILPEDHAHYPEFITLINLTHFSFGFVDVTYGCQFLPTLRLPQLQSLVIEDLNPILDPLNTSDATAVLSTFTKLSASINTSSTPCIPLSRVSQLELRSIRAGKATFLNFYRHMPDLERLHLNHTAEEALSSLENLAASLGSGKDFFRLAQLTCTDISPEVLTKLLEGKRLDNVLCPTRTVAADFIRLNPFDLDSALRKRMIEVKIDVLVDSERL</sequence>
<dbReference type="Pfam" id="PF12937">
    <property type="entry name" value="F-box-like"/>
    <property type="match status" value="1"/>
</dbReference>
<dbReference type="Proteomes" id="UP000807306">
    <property type="component" value="Unassembled WGS sequence"/>
</dbReference>
<evidence type="ECO:0000259" key="1">
    <source>
        <dbReference type="PROSITE" id="PS50181"/>
    </source>
</evidence>
<dbReference type="PROSITE" id="PS50181">
    <property type="entry name" value="FBOX"/>
    <property type="match status" value="1"/>
</dbReference>
<comment type="caution">
    <text evidence="2">The sequence shown here is derived from an EMBL/GenBank/DDBJ whole genome shotgun (WGS) entry which is preliminary data.</text>
</comment>
<dbReference type="OrthoDB" id="3252356at2759"/>
<dbReference type="CDD" id="cd09917">
    <property type="entry name" value="F-box_SF"/>
    <property type="match status" value="1"/>
</dbReference>
<proteinExistence type="predicted"/>
<feature type="domain" description="F-box" evidence="1">
    <location>
        <begin position="1"/>
        <end position="51"/>
    </location>
</feature>
<dbReference type="AlphaFoldDB" id="A0A9P6JPL8"/>
<protein>
    <recommendedName>
        <fullName evidence="1">F-box domain-containing protein</fullName>
    </recommendedName>
</protein>
<dbReference type="InterPro" id="IPR036047">
    <property type="entry name" value="F-box-like_dom_sf"/>
</dbReference>
<keyword evidence="3" id="KW-1185">Reference proteome</keyword>
<dbReference type="EMBL" id="MU157857">
    <property type="protein sequence ID" value="KAF9527943.1"/>
    <property type="molecule type" value="Genomic_DNA"/>
</dbReference>
<accession>A0A9P6JPL8</accession>
<dbReference type="Gene3D" id="3.80.10.10">
    <property type="entry name" value="Ribonuclease Inhibitor"/>
    <property type="match status" value="1"/>
</dbReference>
<reference evidence="2" key="1">
    <citation type="submission" date="2020-11" db="EMBL/GenBank/DDBJ databases">
        <authorList>
            <consortium name="DOE Joint Genome Institute"/>
            <person name="Ahrendt S."/>
            <person name="Riley R."/>
            <person name="Andreopoulos W."/>
            <person name="Labutti K."/>
            <person name="Pangilinan J."/>
            <person name="Ruiz-Duenas F.J."/>
            <person name="Barrasa J.M."/>
            <person name="Sanchez-Garcia M."/>
            <person name="Camarero S."/>
            <person name="Miyauchi S."/>
            <person name="Serrano A."/>
            <person name="Linde D."/>
            <person name="Babiker R."/>
            <person name="Drula E."/>
            <person name="Ayuso-Fernandez I."/>
            <person name="Pacheco R."/>
            <person name="Padilla G."/>
            <person name="Ferreira P."/>
            <person name="Barriuso J."/>
            <person name="Kellner H."/>
            <person name="Castanera R."/>
            <person name="Alfaro M."/>
            <person name="Ramirez L."/>
            <person name="Pisabarro A.G."/>
            <person name="Kuo A."/>
            <person name="Tritt A."/>
            <person name="Lipzen A."/>
            <person name="He G."/>
            <person name="Yan M."/>
            <person name="Ng V."/>
            <person name="Cullen D."/>
            <person name="Martin F."/>
            <person name="Rosso M.-N."/>
            <person name="Henrissat B."/>
            <person name="Hibbett D."/>
            <person name="Martinez A.T."/>
            <person name="Grigoriev I.V."/>
        </authorList>
    </citation>
    <scope>NUCLEOTIDE SEQUENCE</scope>
    <source>
        <strain evidence="2">CBS 506.95</strain>
    </source>
</reference>
<dbReference type="InterPro" id="IPR001810">
    <property type="entry name" value="F-box_dom"/>
</dbReference>
<name>A0A9P6JPL8_9AGAR</name>
<dbReference type="InterPro" id="IPR032675">
    <property type="entry name" value="LRR_dom_sf"/>
</dbReference>
<gene>
    <name evidence="2" type="ORF">CPB83DRAFT_855477</name>
</gene>
<evidence type="ECO:0000313" key="3">
    <source>
        <dbReference type="Proteomes" id="UP000807306"/>
    </source>
</evidence>
<evidence type="ECO:0000313" key="2">
    <source>
        <dbReference type="EMBL" id="KAF9527943.1"/>
    </source>
</evidence>
<dbReference type="Gene3D" id="1.20.1280.50">
    <property type="match status" value="1"/>
</dbReference>
<dbReference type="SUPFAM" id="SSF81383">
    <property type="entry name" value="F-box domain"/>
    <property type="match status" value="1"/>
</dbReference>
<dbReference type="SUPFAM" id="SSF52047">
    <property type="entry name" value="RNI-like"/>
    <property type="match status" value="1"/>
</dbReference>